<dbReference type="GO" id="GO:0043565">
    <property type="term" value="F:sequence-specific DNA binding"/>
    <property type="evidence" value="ECO:0007669"/>
    <property type="project" value="InterPro"/>
</dbReference>
<name>A0A1H1FYI8_9FLAO</name>
<dbReference type="CDD" id="cd00118">
    <property type="entry name" value="LysM"/>
    <property type="match status" value="1"/>
</dbReference>
<evidence type="ECO:0000313" key="1">
    <source>
        <dbReference type="EMBL" id="SDR05985.1"/>
    </source>
</evidence>
<dbReference type="Proteomes" id="UP000199627">
    <property type="component" value="Unassembled WGS sequence"/>
</dbReference>
<dbReference type="InterPro" id="IPR018392">
    <property type="entry name" value="LysM"/>
</dbReference>
<dbReference type="InterPro" id="IPR010921">
    <property type="entry name" value="Trp_repressor/repl_initiator"/>
</dbReference>
<accession>A0A1H1FYI8</accession>
<evidence type="ECO:0008006" key="3">
    <source>
        <dbReference type="Google" id="ProtNLM"/>
    </source>
</evidence>
<dbReference type="SUPFAM" id="SSF48295">
    <property type="entry name" value="TrpR-like"/>
    <property type="match status" value="1"/>
</dbReference>
<proteinExistence type="predicted"/>
<sequence>MQKIEATPNYKRIFEDIIDLKYPQKKETCSKILSKNDLSFLDIIKLNNMIFDQPNSSGDKINQQYRSYNTDAILEILEYQQKNKLNNSQLANHFKLSRNTVTKWRKMFPDY</sequence>
<reference evidence="2" key="1">
    <citation type="submission" date="2016-10" db="EMBL/GenBank/DDBJ databases">
        <authorList>
            <person name="Varghese N."/>
            <person name="Submissions S."/>
        </authorList>
    </citation>
    <scope>NUCLEOTIDE SEQUENCE [LARGE SCALE GENOMIC DNA]</scope>
    <source>
        <strain evidence="2">DSM 17072</strain>
    </source>
</reference>
<keyword evidence="2" id="KW-1185">Reference proteome</keyword>
<evidence type="ECO:0000313" key="2">
    <source>
        <dbReference type="Proteomes" id="UP000199627"/>
    </source>
</evidence>
<dbReference type="STRING" id="311333.SAMN05421664_3340"/>
<dbReference type="AlphaFoldDB" id="A0A1H1FYI8"/>
<dbReference type="EMBL" id="FNKL01000004">
    <property type="protein sequence ID" value="SDR05985.1"/>
    <property type="molecule type" value="Genomic_DNA"/>
</dbReference>
<gene>
    <name evidence="1" type="ORF">SAMN05421664_3340</name>
</gene>
<organism evidence="1 2">
    <name type="scientific">Chryseobacterium soldanellicola</name>
    <dbReference type="NCBI Taxonomy" id="311333"/>
    <lineage>
        <taxon>Bacteria</taxon>
        <taxon>Pseudomonadati</taxon>
        <taxon>Bacteroidota</taxon>
        <taxon>Flavobacteriia</taxon>
        <taxon>Flavobacteriales</taxon>
        <taxon>Weeksellaceae</taxon>
        <taxon>Chryseobacterium group</taxon>
        <taxon>Chryseobacterium</taxon>
    </lineage>
</organism>
<dbReference type="RefSeq" id="WP_228421989.1">
    <property type="nucleotide sequence ID" value="NZ_FNKL01000004.1"/>
</dbReference>
<protein>
    <recommendedName>
        <fullName evidence="3">Helix-turn-helix domain-containing protein</fullName>
    </recommendedName>
</protein>